<gene>
    <name evidence="3" type="ORF">SAMN05661044_00652</name>
</gene>
<dbReference type="GO" id="GO:0003697">
    <property type="term" value="F:single-stranded DNA binding"/>
    <property type="evidence" value="ECO:0007669"/>
    <property type="project" value="InterPro"/>
</dbReference>
<dbReference type="CDD" id="cd04496">
    <property type="entry name" value="SSB_OBF"/>
    <property type="match status" value="1"/>
</dbReference>
<dbReference type="EMBL" id="FOAF01000001">
    <property type="protein sequence ID" value="SEK60026.1"/>
    <property type="molecule type" value="Genomic_DNA"/>
</dbReference>
<sequence length="124" mass="14431">MKQIFGTIQEDAVITSAKGKDFVKFTLKTNAPYYENGERKRGYHYYNCAFWRSTSVAQYLTKGKVFQVFGNETINAYVNKQQNLVAGLNFHVEEIEFPPMVDRKKQDVPERIQEPVEIIDDLPF</sequence>
<dbReference type="OrthoDB" id="1265936at2"/>
<name>A0A1H7IC08_OLID1</name>
<dbReference type="InterPro" id="IPR000424">
    <property type="entry name" value="Primosome_PriB/ssb"/>
</dbReference>
<dbReference type="AlphaFoldDB" id="A0A1H7IC08"/>
<evidence type="ECO:0000313" key="3">
    <source>
        <dbReference type="EMBL" id="SEK60026.1"/>
    </source>
</evidence>
<evidence type="ECO:0000313" key="4">
    <source>
        <dbReference type="Proteomes" id="UP000199421"/>
    </source>
</evidence>
<organism evidence="3 4">
    <name type="scientific">Olivibacter domesticus</name>
    <name type="common">Pseudosphingobacterium domesticum</name>
    <dbReference type="NCBI Taxonomy" id="407022"/>
    <lineage>
        <taxon>Bacteria</taxon>
        <taxon>Pseudomonadati</taxon>
        <taxon>Bacteroidota</taxon>
        <taxon>Sphingobacteriia</taxon>
        <taxon>Sphingobacteriales</taxon>
        <taxon>Sphingobacteriaceae</taxon>
        <taxon>Olivibacter</taxon>
    </lineage>
</organism>
<dbReference type="Proteomes" id="UP000199421">
    <property type="component" value="Unassembled WGS sequence"/>
</dbReference>
<dbReference type="Gene3D" id="2.40.50.140">
    <property type="entry name" value="Nucleic acid-binding proteins"/>
    <property type="match status" value="1"/>
</dbReference>
<evidence type="ECO:0000256" key="2">
    <source>
        <dbReference type="PROSITE-ProRule" id="PRU00252"/>
    </source>
</evidence>
<dbReference type="STRING" id="407022.SAMN05661044_00652"/>
<keyword evidence="4" id="KW-1185">Reference proteome</keyword>
<proteinExistence type="predicted"/>
<reference evidence="4" key="1">
    <citation type="submission" date="2016-10" db="EMBL/GenBank/DDBJ databases">
        <authorList>
            <person name="Varghese N."/>
            <person name="Submissions S."/>
        </authorList>
    </citation>
    <scope>NUCLEOTIDE SEQUENCE [LARGE SCALE GENOMIC DNA]</scope>
    <source>
        <strain evidence="4">DSM 18733</strain>
    </source>
</reference>
<dbReference type="SUPFAM" id="SSF50249">
    <property type="entry name" value="Nucleic acid-binding proteins"/>
    <property type="match status" value="1"/>
</dbReference>
<dbReference type="RefSeq" id="WP_093318255.1">
    <property type="nucleotide sequence ID" value="NZ_FOAF01000001.1"/>
</dbReference>
<dbReference type="PROSITE" id="PS50935">
    <property type="entry name" value="SSB"/>
    <property type="match status" value="1"/>
</dbReference>
<evidence type="ECO:0000256" key="1">
    <source>
        <dbReference type="ARBA" id="ARBA00023125"/>
    </source>
</evidence>
<dbReference type="InterPro" id="IPR012340">
    <property type="entry name" value="NA-bd_OB-fold"/>
</dbReference>
<keyword evidence="1 2" id="KW-0238">DNA-binding</keyword>
<dbReference type="Pfam" id="PF00436">
    <property type="entry name" value="SSB"/>
    <property type="match status" value="1"/>
</dbReference>
<accession>A0A1H7IC08</accession>
<protein>
    <submittedName>
        <fullName evidence="3">Single-strand DNA-binding protein</fullName>
    </submittedName>
</protein>